<keyword evidence="2" id="KW-0808">Transferase</keyword>
<dbReference type="InterPro" id="IPR027417">
    <property type="entry name" value="P-loop_NTPase"/>
</dbReference>
<dbReference type="SUPFAM" id="SSF52540">
    <property type="entry name" value="P-loop containing nucleoside triphosphate hydrolases"/>
    <property type="match status" value="1"/>
</dbReference>
<dbReference type="Gene3D" id="3.40.50.300">
    <property type="entry name" value="P-loop containing nucleotide triphosphate hydrolases"/>
    <property type="match status" value="1"/>
</dbReference>
<dbReference type="Proteomes" id="UP000188184">
    <property type="component" value="Chromosome"/>
</dbReference>
<keyword evidence="3" id="KW-1185">Reference proteome</keyword>
<dbReference type="PANTHER" id="PTHR10285">
    <property type="entry name" value="URIDINE KINASE"/>
    <property type="match status" value="1"/>
</dbReference>
<evidence type="ECO:0000313" key="3">
    <source>
        <dbReference type="Proteomes" id="UP000188184"/>
    </source>
</evidence>
<protein>
    <submittedName>
        <fullName evidence="2">Phosphoribulokinase</fullName>
    </submittedName>
</protein>
<dbReference type="RefSeq" id="WP_077590211.1">
    <property type="nucleotide sequence ID" value="NZ_CP019640.1"/>
</dbReference>
<reference evidence="2 3" key="1">
    <citation type="submission" date="2017-02" db="EMBL/GenBank/DDBJ databases">
        <title>The complete genomic sequence of a novel cold adapted crude oil-degrading bacterium Planococcus qaidamina Y42.</title>
        <authorList>
            <person name="Yang R."/>
        </authorList>
    </citation>
    <scope>NUCLEOTIDE SEQUENCE [LARGE SCALE GENOMIC DNA]</scope>
    <source>
        <strain evidence="2 3">Y42</strain>
    </source>
</reference>
<feature type="domain" description="Phosphoribulokinase/uridine kinase" evidence="1">
    <location>
        <begin position="20"/>
        <end position="202"/>
    </location>
</feature>
<gene>
    <name evidence="2" type="ORF">B0X71_15250</name>
</gene>
<dbReference type="AlphaFoldDB" id="A0A1Q2L1I7"/>
<evidence type="ECO:0000259" key="1">
    <source>
        <dbReference type="Pfam" id="PF00485"/>
    </source>
</evidence>
<proteinExistence type="predicted"/>
<dbReference type="GO" id="GO:0005524">
    <property type="term" value="F:ATP binding"/>
    <property type="evidence" value="ECO:0007669"/>
    <property type="project" value="InterPro"/>
</dbReference>
<evidence type="ECO:0000313" key="2">
    <source>
        <dbReference type="EMBL" id="AQQ54320.1"/>
    </source>
</evidence>
<sequence>MDRLVREIADWLNAADRRLVIGISGHGAAGKTTFANGLMNRLNREQVNYMNTDPYIISSNVRKHTRISYTYENEEHQDKMTACHPAAHHVAALERDIRMLRPGLDVFTIDTSFMKSEVLSADRNVAIVEGMSVAFSNPDLFDLNLYVYTDGDTEFQRRSGRDIKERGMDLTYLRQSHAERRIQYEVFMHTYSAQFDIIINNSNDAARVEKNSLNSFQRPGTEN</sequence>
<dbReference type="InterPro" id="IPR006083">
    <property type="entry name" value="PRK/URK"/>
</dbReference>
<accession>A0A1Q2L1I7</accession>
<dbReference type="Pfam" id="PF00485">
    <property type="entry name" value="PRK"/>
    <property type="match status" value="1"/>
</dbReference>
<dbReference type="EMBL" id="CP019640">
    <property type="protein sequence ID" value="AQQ54320.1"/>
    <property type="molecule type" value="Genomic_DNA"/>
</dbReference>
<dbReference type="GO" id="GO:0016301">
    <property type="term" value="F:kinase activity"/>
    <property type="evidence" value="ECO:0007669"/>
    <property type="project" value="UniProtKB-KW"/>
</dbReference>
<keyword evidence="2" id="KW-0418">Kinase</keyword>
<organism evidence="2 3">
    <name type="scientific">Planococcus lenghuensis</name>
    <dbReference type="NCBI Taxonomy" id="2213202"/>
    <lineage>
        <taxon>Bacteria</taxon>
        <taxon>Bacillati</taxon>
        <taxon>Bacillota</taxon>
        <taxon>Bacilli</taxon>
        <taxon>Bacillales</taxon>
        <taxon>Caryophanaceae</taxon>
        <taxon>Planococcus</taxon>
    </lineage>
</organism>
<dbReference type="OrthoDB" id="2388275at2"/>
<dbReference type="KEGG" id="pmar:B0X71_15250"/>
<name>A0A1Q2L1I7_9BACL</name>